<comment type="caution">
    <text evidence="2">The sequence shown here is derived from an EMBL/GenBank/DDBJ whole genome shotgun (WGS) entry which is preliminary data.</text>
</comment>
<dbReference type="AlphaFoldDB" id="A0A117MJB1"/>
<dbReference type="Proteomes" id="UP000053937">
    <property type="component" value="Unassembled WGS sequence"/>
</dbReference>
<reference evidence="2 3" key="1">
    <citation type="submission" date="2015-10" db="EMBL/GenBank/DDBJ databases">
        <title>Draft Genome Sequence of Chlorobium limicola strain Frasassi Growing under Artificial Lighting in the Frasassi Cave System.</title>
        <authorList>
            <person name="Mansor M."/>
            <person name="Macalady J."/>
        </authorList>
    </citation>
    <scope>NUCLEOTIDE SEQUENCE [LARGE SCALE GENOMIC DNA]</scope>
    <source>
        <strain evidence="2 3">Frasassi</strain>
    </source>
</reference>
<dbReference type="RefSeq" id="WP_059139521.1">
    <property type="nucleotide sequence ID" value="NZ_LMBR01000224.1"/>
</dbReference>
<accession>A0A117MJB1</accession>
<feature type="region of interest" description="Disordered" evidence="1">
    <location>
        <begin position="41"/>
        <end position="62"/>
    </location>
</feature>
<sequence>MSRAGCVTRNLFQANQNPIRKRLPGHVQRTEFITEDMNAMPQKDNRHLRRGELQSIETMQLA</sequence>
<evidence type="ECO:0000313" key="2">
    <source>
        <dbReference type="EMBL" id="KUL20469.1"/>
    </source>
</evidence>
<gene>
    <name evidence="2" type="ORF">ASB62_08800</name>
</gene>
<organism evidence="2 3">
    <name type="scientific">Chlorobium limicola</name>
    <dbReference type="NCBI Taxonomy" id="1092"/>
    <lineage>
        <taxon>Bacteria</taxon>
        <taxon>Pseudomonadati</taxon>
        <taxon>Chlorobiota</taxon>
        <taxon>Chlorobiia</taxon>
        <taxon>Chlorobiales</taxon>
        <taxon>Chlorobiaceae</taxon>
        <taxon>Chlorobium/Pelodictyon group</taxon>
        <taxon>Chlorobium</taxon>
    </lineage>
</organism>
<proteinExistence type="predicted"/>
<name>A0A117MJB1_CHLLI</name>
<dbReference type="OrthoDB" id="9938569at2"/>
<dbReference type="EMBL" id="LMBR01000224">
    <property type="protein sequence ID" value="KUL20469.1"/>
    <property type="molecule type" value="Genomic_DNA"/>
</dbReference>
<keyword evidence="3" id="KW-1185">Reference proteome</keyword>
<evidence type="ECO:0000313" key="3">
    <source>
        <dbReference type="Proteomes" id="UP000053937"/>
    </source>
</evidence>
<protein>
    <submittedName>
        <fullName evidence="2">Uncharacterized protein</fullName>
    </submittedName>
</protein>
<evidence type="ECO:0000256" key="1">
    <source>
        <dbReference type="SAM" id="MobiDB-lite"/>
    </source>
</evidence>